<dbReference type="GO" id="GO:0005730">
    <property type="term" value="C:nucleolus"/>
    <property type="evidence" value="ECO:0007669"/>
    <property type="project" value="UniProtKB-SubCell"/>
</dbReference>
<feature type="compositionally biased region" description="Basic and acidic residues" evidence="3">
    <location>
        <begin position="13"/>
        <end position="30"/>
    </location>
</feature>
<evidence type="ECO:0000256" key="1">
    <source>
        <dbReference type="ARBA" id="ARBA00004604"/>
    </source>
</evidence>
<dbReference type="AlphaFoldDB" id="A0A0P1BIL7"/>
<evidence type="ECO:0000256" key="2">
    <source>
        <dbReference type="ARBA" id="ARBA00023242"/>
    </source>
</evidence>
<comment type="subcellular location">
    <subcellularLocation>
        <location evidence="1">Nucleus</location>
        <location evidence="1">Nucleolus</location>
    </subcellularLocation>
</comment>
<dbReference type="Proteomes" id="UP000054845">
    <property type="component" value="Unassembled WGS sequence"/>
</dbReference>
<keyword evidence="6" id="KW-1185">Reference proteome</keyword>
<reference evidence="6" key="1">
    <citation type="submission" date="2014-09" db="EMBL/GenBank/DDBJ databases">
        <authorList>
            <person name="Sharma Rahul"/>
            <person name="Thines Marco"/>
        </authorList>
    </citation>
    <scope>NUCLEOTIDE SEQUENCE [LARGE SCALE GENOMIC DNA]</scope>
</reference>
<feature type="domain" description="Fcf2 pre-rRNA processing C-terminal" evidence="4">
    <location>
        <begin position="96"/>
        <end position="180"/>
    </location>
</feature>
<organism evidence="5 6">
    <name type="scientific">Ceraceosorus bombacis</name>
    <dbReference type="NCBI Taxonomy" id="401625"/>
    <lineage>
        <taxon>Eukaryota</taxon>
        <taxon>Fungi</taxon>
        <taxon>Dikarya</taxon>
        <taxon>Basidiomycota</taxon>
        <taxon>Ustilaginomycotina</taxon>
        <taxon>Exobasidiomycetes</taxon>
        <taxon>Ceraceosorales</taxon>
        <taxon>Ceraceosoraceae</taxon>
        <taxon>Ceraceosorus</taxon>
    </lineage>
</organism>
<evidence type="ECO:0000256" key="3">
    <source>
        <dbReference type="SAM" id="MobiDB-lite"/>
    </source>
</evidence>
<sequence>MDQSAAEQQQQDKLTRHESKAKQDALDSHLAKLGGGRSVPDDSGRKKTRAEKRQAKVKRAQTAGPGWYGMPAFPGADSKSGSVGASTLAASRYATNPRGRTAEEMRREVQAIRLRNALDPKRFYKGGGKVEKGMPKYAQLGRIVGSEIEPGSILPKYSAGTSALEEVVKDSEAAAYAKRKFNEQQERNASGGRGYFKAKSKKPRHRR</sequence>
<feature type="compositionally biased region" description="Basic residues" evidence="3">
    <location>
        <begin position="196"/>
        <end position="207"/>
    </location>
</feature>
<dbReference type="PANTHER" id="PTHR21686">
    <property type="entry name" value="DEOXYNUCLEOTIDYLTRANSFERASE TERMINAL-INTERACTING PROTEIN 2"/>
    <property type="match status" value="1"/>
</dbReference>
<proteinExistence type="predicted"/>
<dbReference type="InterPro" id="IPR039883">
    <property type="entry name" value="Fcf2/DNTTIP2"/>
</dbReference>
<feature type="compositionally biased region" description="Basic residues" evidence="3">
    <location>
        <begin position="46"/>
        <end position="59"/>
    </location>
</feature>
<keyword evidence="2" id="KW-0539">Nucleus</keyword>
<dbReference type="InterPro" id="IPR014810">
    <property type="entry name" value="Fcf2_C"/>
</dbReference>
<feature type="region of interest" description="Disordered" evidence="3">
    <location>
        <begin position="179"/>
        <end position="207"/>
    </location>
</feature>
<evidence type="ECO:0000313" key="5">
    <source>
        <dbReference type="EMBL" id="CEH15883.1"/>
    </source>
</evidence>
<evidence type="ECO:0000259" key="4">
    <source>
        <dbReference type="Pfam" id="PF08698"/>
    </source>
</evidence>
<dbReference type="GO" id="GO:0006396">
    <property type="term" value="P:RNA processing"/>
    <property type="evidence" value="ECO:0007669"/>
    <property type="project" value="TreeGrafter"/>
</dbReference>
<protein>
    <submittedName>
        <fullName evidence="5">Uncharacterized conserved protein</fullName>
    </submittedName>
</protein>
<feature type="region of interest" description="Disordered" evidence="3">
    <location>
        <begin position="1"/>
        <end position="83"/>
    </location>
</feature>
<dbReference type="EMBL" id="CCYA01000272">
    <property type="protein sequence ID" value="CEH15883.1"/>
    <property type="molecule type" value="Genomic_DNA"/>
</dbReference>
<evidence type="ECO:0000313" key="6">
    <source>
        <dbReference type="Proteomes" id="UP000054845"/>
    </source>
</evidence>
<dbReference type="OrthoDB" id="427886at2759"/>
<accession>A0A0P1BIL7</accession>
<name>A0A0P1BIL7_9BASI</name>
<dbReference type="STRING" id="401625.A0A0P1BIL7"/>
<dbReference type="GO" id="GO:0003723">
    <property type="term" value="F:RNA binding"/>
    <property type="evidence" value="ECO:0007669"/>
    <property type="project" value="TreeGrafter"/>
</dbReference>
<dbReference type="Pfam" id="PF08698">
    <property type="entry name" value="Fcf2"/>
    <property type="match status" value="1"/>
</dbReference>
<dbReference type="PANTHER" id="PTHR21686:SF12">
    <property type="entry name" value="DEOXYNUCLEOTIDYLTRANSFERASE TERMINAL-INTERACTING PROTEIN 2"/>
    <property type="match status" value="1"/>
</dbReference>
<feature type="compositionally biased region" description="Polar residues" evidence="3">
    <location>
        <begin position="1"/>
        <end position="12"/>
    </location>
</feature>